<proteinExistence type="inferred from homology"/>
<dbReference type="Pfam" id="PF00005">
    <property type="entry name" value="ABC_tran"/>
    <property type="match status" value="1"/>
</dbReference>
<dbReference type="PROSITE" id="PS50893">
    <property type="entry name" value="ABC_TRANSPORTER_2"/>
    <property type="match status" value="1"/>
</dbReference>
<dbReference type="InterPro" id="IPR050319">
    <property type="entry name" value="ABC_transp_ATP-bind"/>
</dbReference>
<keyword evidence="3" id="KW-0813">Transport</keyword>
<dbReference type="InterPro" id="IPR003439">
    <property type="entry name" value="ABC_transporter-like_ATP-bd"/>
</dbReference>
<dbReference type="PROSITE" id="PS00211">
    <property type="entry name" value="ABC_TRANSPORTER_1"/>
    <property type="match status" value="1"/>
</dbReference>
<dbReference type="PANTHER" id="PTHR43776">
    <property type="entry name" value="TRANSPORT ATP-BINDING PROTEIN"/>
    <property type="match status" value="1"/>
</dbReference>
<comment type="similarity">
    <text evidence="2">Belongs to the ABC transporter superfamily.</text>
</comment>
<dbReference type="FunFam" id="3.40.50.300:FF:000016">
    <property type="entry name" value="Oligopeptide ABC transporter ATP-binding component"/>
    <property type="match status" value="1"/>
</dbReference>
<protein>
    <submittedName>
        <fullName evidence="7">Peptide ABC transporter ATP-binding protein</fullName>
    </submittedName>
</protein>
<dbReference type="SUPFAM" id="SSF52540">
    <property type="entry name" value="P-loop containing nucleoside triphosphate hydrolases"/>
    <property type="match status" value="1"/>
</dbReference>
<dbReference type="InterPro" id="IPR013563">
    <property type="entry name" value="Oligopep_ABC_C"/>
</dbReference>
<evidence type="ECO:0000256" key="4">
    <source>
        <dbReference type="ARBA" id="ARBA00022741"/>
    </source>
</evidence>
<sequence>MTTQPNAEAILEFQGLTKTFVTPIGVIGHVANLFGARVKKTEIKAVAGVDLQVRRGEVVGIVGESGCGKSTVARMLAGISSLSAGEISYQGVRLPDMTREQRRAFDLGVQMIFQDPFASLNPRMRVVDIIGEPAVVHGIVKSSEKRDYVIELMEKVGLSGAYADRYPHQFSGGQRQRIGIARALAVKPSILICDEAVAALDVSIQAQVLNLFMDLREEFDLTYLFISHNLGVVEHISDRVVIMYLGKAVEVASTEDLFDNPNHPYTRLLLDQLPLLEARERDYQPIIGELPSPLDPPPGCPFHPRCPHVMDRCRSEMPQLLPVGPDRVSACHLNAPV</sequence>
<accession>A0A178I1Q6</accession>
<dbReference type="InterPro" id="IPR027417">
    <property type="entry name" value="P-loop_NTPase"/>
</dbReference>
<feature type="domain" description="ABC transporter" evidence="6">
    <location>
        <begin position="28"/>
        <end position="270"/>
    </location>
</feature>
<dbReference type="GO" id="GO:0015833">
    <property type="term" value="P:peptide transport"/>
    <property type="evidence" value="ECO:0007669"/>
    <property type="project" value="InterPro"/>
</dbReference>
<dbReference type="CDD" id="cd03257">
    <property type="entry name" value="ABC_NikE_OppD_transporters"/>
    <property type="match status" value="1"/>
</dbReference>
<dbReference type="SMART" id="SM00382">
    <property type="entry name" value="AAA"/>
    <property type="match status" value="1"/>
</dbReference>
<evidence type="ECO:0000256" key="3">
    <source>
        <dbReference type="ARBA" id="ARBA00022448"/>
    </source>
</evidence>
<dbReference type="EMBL" id="LVVY01000065">
    <property type="protein sequence ID" value="OAM79051.1"/>
    <property type="molecule type" value="Genomic_DNA"/>
</dbReference>
<keyword evidence="4" id="KW-0547">Nucleotide-binding</keyword>
<keyword evidence="5 7" id="KW-0067">ATP-binding</keyword>
<dbReference type="RefSeq" id="WP_067452432.1">
    <property type="nucleotide sequence ID" value="NZ_LVVY01000065.1"/>
</dbReference>
<dbReference type="AlphaFoldDB" id="A0A178I1Q6"/>
<dbReference type="NCBIfam" id="TIGR01727">
    <property type="entry name" value="oligo_HPY"/>
    <property type="match status" value="1"/>
</dbReference>
<evidence type="ECO:0000256" key="1">
    <source>
        <dbReference type="ARBA" id="ARBA00004417"/>
    </source>
</evidence>
<evidence type="ECO:0000256" key="2">
    <source>
        <dbReference type="ARBA" id="ARBA00005417"/>
    </source>
</evidence>
<gene>
    <name evidence="7" type="ORF">A3840_04330</name>
</gene>
<keyword evidence="8" id="KW-1185">Reference proteome</keyword>
<evidence type="ECO:0000313" key="7">
    <source>
        <dbReference type="EMBL" id="OAM79051.1"/>
    </source>
</evidence>
<dbReference type="Gene3D" id="3.40.50.300">
    <property type="entry name" value="P-loop containing nucleotide triphosphate hydrolases"/>
    <property type="match status" value="1"/>
</dbReference>
<name>A0A178I1Q6_9HYPH</name>
<evidence type="ECO:0000256" key="5">
    <source>
        <dbReference type="ARBA" id="ARBA00022840"/>
    </source>
</evidence>
<dbReference type="OrthoDB" id="9815712at2"/>
<dbReference type="GO" id="GO:0005524">
    <property type="term" value="F:ATP binding"/>
    <property type="evidence" value="ECO:0007669"/>
    <property type="project" value="UniProtKB-KW"/>
</dbReference>
<organism evidence="7 8">
    <name type="scientific">Devosia elaeis</name>
    <dbReference type="NCBI Taxonomy" id="1770058"/>
    <lineage>
        <taxon>Bacteria</taxon>
        <taxon>Pseudomonadati</taxon>
        <taxon>Pseudomonadota</taxon>
        <taxon>Alphaproteobacteria</taxon>
        <taxon>Hyphomicrobiales</taxon>
        <taxon>Devosiaceae</taxon>
        <taxon>Devosia</taxon>
    </lineage>
</organism>
<evidence type="ECO:0000259" key="6">
    <source>
        <dbReference type="PROSITE" id="PS50893"/>
    </source>
</evidence>
<dbReference type="GO" id="GO:0055085">
    <property type="term" value="P:transmembrane transport"/>
    <property type="evidence" value="ECO:0007669"/>
    <property type="project" value="UniProtKB-ARBA"/>
</dbReference>
<dbReference type="STRING" id="1770058.A3840_04330"/>
<reference evidence="7 8" key="1">
    <citation type="submission" date="2016-03" db="EMBL/GenBank/DDBJ databases">
        <title>Genome sequencing of Devosia sp. S37.</title>
        <authorList>
            <person name="Mohd Nor M."/>
        </authorList>
    </citation>
    <scope>NUCLEOTIDE SEQUENCE [LARGE SCALE GENOMIC DNA]</scope>
    <source>
        <strain evidence="7 8">S37</strain>
    </source>
</reference>
<dbReference type="InterPro" id="IPR017871">
    <property type="entry name" value="ABC_transporter-like_CS"/>
</dbReference>
<evidence type="ECO:0000313" key="8">
    <source>
        <dbReference type="Proteomes" id="UP000078389"/>
    </source>
</evidence>
<dbReference type="InterPro" id="IPR003593">
    <property type="entry name" value="AAA+_ATPase"/>
</dbReference>
<comment type="subcellular location">
    <subcellularLocation>
        <location evidence="1">Cell inner membrane</location>
        <topology evidence="1">Peripheral membrane protein</topology>
    </subcellularLocation>
</comment>
<comment type="caution">
    <text evidence="7">The sequence shown here is derived from an EMBL/GenBank/DDBJ whole genome shotgun (WGS) entry which is preliminary data.</text>
</comment>
<dbReference type="Pfam" id="PF08352">
    <property type="entry name" value="oligo_HPY"/>
    <property type="match status" value="1"/>
</dbReference>
<dbReference type="GO" id="GO:0016887">
    <property type="term" value="F:ATP hydrolysis activity"/>
    <property type="evidence" value="ECO:0007669"/>
    <property type="project" value="InterPro"/>
</dbReference>
<dbReference type="PANTHER" id="PTHR43776:SF7">
    <property type="entry name" value="D,D-DIPEPTIDE TRANSPORT ATP-BINDING PROTEIN DDPF-RELATED"/>
    <property type="match status" value="1"/>
</dbReference>
<dbReference type="Proteomes" id="UP000078389">
    <property type="component" value="Unassembled WGS sequence"/>
</dbReference>
<dbReference type="GO" id="GO:0005886">
    <property type="term" value="C:plasma membrane"/>
    <property type="evidence" value="ECO:0007669"/>
    <property type="project" value="UniProtKB-SubCell"/>
</dbReference>